<reference evidence="6" key="1">
    <citation type="journal article" date="2010" name="PLoS Negl. Trop. Dis.">
        <title>The genome sequence of Trypanosoma brucei gambiense, causative agent of chronic human african trypanosomiasis.</title>
        <authorList>
            <person name="Jackson A.P."/>
            <person name="Sanders M."/>
            <person name="Berry A."/>
            <person name="McQuillan J."/>
            <person name="Aslett M.A."/>
            <person name="Quail M.A."/>
            <person name="Chukualim B."/>
            <person name="Capewell P."/>
            <person name="MacLeod A."/>
            <person name="Melville S.E."/>
            <person name="Gibson W."/>
            <person name="Barry J.D."/>
            <person name="Berriman M."/>
            <person name="Hertz-Fowler C."/>
        </authorList>
    </citation>
    <scope>NUCLEOTIDE SEQUENCE [LARGE SCALE GENOMIC DNA]</scope>
    <source>
        <strain evidence="6">MHOM/CI/86/DAL972</strain>
    </source>
</reference>
<proteinExistence type="inferred from homology"/>
<gene>
    <name evidence="5" type="ORF">TbgDal_XI4230</name>
</gene>
<feature type="compositionally biased region" description="Gly residues" evidence="2">
    <location>
        <begin position="278"/>
        <end position="289"/>
    </location>
</feature>
<dbReference type="EMBL" id="FN554974">
    <property type="protein sequence ID" value="CBH17305.1"/>
    <property type="molecule type" value="Genomic_DNA"/>
</dbReference>
<feature type="region of interest" description="Disordered" evidence="2">
    <location>
        <begin position="274"/>
        <end position="311"/>
    </location>
</feature>
<feature type="compositionally biased region" description="Polar residues" evidence="2">
    <location>
        <begin position="293"/>
        <end position="302"/>
    </location>
</feature>
<dbReference type="RefSeq" id="XP_011779569.1">
    <property type="nucleotide sequence ID" value="XM_011781267.1"/>
</dbReference>
<dbReference type="KEGG" id="tbg:TbgDal_XI4230"/>
<organism evidence="5 6">
    <name type="scientific">Trypanosoma brucei gambiense (strain MHOM/CI/86/DAL972)</name>
    <dbReference type="NCBI Taxonomy" id="679716"/>
    <lineage>
        <taxon>Eukaryota</taxon>
        <taxon>Discoba</taxon>
        <taxon>Euglenozoa</taxon>
        <taxon>Kinetoplastea</taxon>
        <taxon>Metakinetoplastina</taxon>
        <taxon>Trypanosomatida</taxon>
        <taxon>Trypanosomatidae</taxon>
        <taxon>Trypanosoma</taxon>
    </lineage>
</organism>
<keyword evidence="3" id="KW-0812">Transmembrane</keyword>
<dbReference type="InterPro" id="IPR003734">
    <property type="entry name" value="DUF155"/>
</dbReference>
<dbReference type="InterPro" id="IPR051624">
    <property type="entry name" value="RMD1/Sad1-interacting"/>
</dbReference>
<evidence type="ECO:0000256" key="3">
    <source>
        <dbReference type="SAM" id="Phobius"/>
    </source>
</evidence>
<dbReference type="AlphaFoldDB" id="D0A6K4"/>
<evidence type="ECO:0000313" key="5">
    <source>
        <dbReference type="EMBL" id="CBH17305.1"/>
    </source>
</evidence>
<name>D0A6K4_TRYB9</name>
<dbReference type="VEuPathDB" id="TriTrypDB:Tbg972.11.4230"/>
<evidence type="ECO:0000259" key="4">
    <source>
        <dbReference type="Pfam" id="PF02582"/>
    </source>
</evidence>
<keyword evidence="3" id="KW-1133">Transmembrane helix</keyword>
<feature type="transmembrane region" description="Helical" evidence="3">
    <location>
        <begin position="550"/>
        <end position="569"/>
    </location>
</feature>
<dbReference type="PANTHER" id="PTHR16255:SF1">
    <property type="entry name" value="REQUIRED FOR MEIOTIC NUCLEAR DIVISION PROTEIN 1 HOMOLOG"/>
    <property type="match status" value="1"/>
</dbReference>
<protein>
    <recommendedName>
        <fullName evidence="4">DUF155 domain-containing protein</fullName>
    </recommendedName>
</protein>
<evidence type="ECO:0000256" key="2">
    <source>
        <dbReference type="SAM" id="MobiDB-lite"/>
    </source>
</evidence>
<evidence type="ECO:0000256" key="1">
    <source>
        <dbReference type="ARBA" id="ARBA00008306"/>
    </source>
</evidence>
<keyword evidence="3" id="KW-0472">Membrane</keyword>
<sequence>MITSAAHFAWCYSNCFSSLRHCSRSKLKIDMTDSESDAGFIQLRNRLLELLYSSNSSFSVDQIARILAVDESKIVNELKHVAHNDVAYDEAKGIVQVRADMWKPRSMKAGDVVIDTAATTTPAAVADLAPGSVAVEAYGGGTSGGGVERRNINAGGPLTPSPVLGSPLNPMFKAYPKYGSHNYYPNRGMRVLAPKGALRKTKYRRTGDAETLGKGGGMRDEGTSPTGRVGYVCVADEFRLSEMESYYCAQGYYAKFAFDVLHIRFSDREMKAKDPRGDGLGAGGSGCQDGSGNNLDNSSTNPAGGEKVTDRTTSSAFTKLSRSAGFDLFVFGYGAVVWWGFDQRFFKIVENDFMLSSSPISNLMVNRYATHLVNANYPVWCTYNLARKESLEPDEHFREQLRFDHFLIPCGRGDFSTGNVCMLCVSHALAQSAKIDYLELKVQELAERCSPLPRELRENGRVTIAERRLLQLRGEVLSYRLMLKSGSNLMDEPDFFWENAYLKPVFQATKEYFEIAERVEALDNKLDAANEILSMIAEEFSQRHGARLEWIVIWLVFVEVILGVLELIINIKPWVERGK</sequence>
<comment type="similarity">
    <text evidence="1">Belongs to the RMD1/sif2 family.</text>
</comment>
<accession>D0A6K4</accession>
<dbReference type="OrthoDB" id="18302at2759"/>
<dbReference type="Pfam" id="PF02582">
    <property type="entry name" value="DUF155"/>
    <property type="match status" value="1"/>
</dbReference>
<dbReference type="Proteomes" id="UP000002316">
    <property type="component" value="Chromosome 11"/>
</dbReference>
<feature type="region of interest" description="Disordered" evidence="2">
    <location>
        <begin position="200"/>
        <end position="223"/>
    </location>
</feature>
<dbReference type="PANTHER" id="PTHR16255">
    <property type="entry name" value="REQUIRED FOR MEIOTIC NUCLEAR DIVISION PROTEIN 1 HOMOLOG"/>
    <property type="match status" value="1"/>
</dbReference>
<feature type="domain" description="DUF155" evidence="4">
    <location>
        <begin position="328"/>
        <end position="522"/>
    </location>
</feature>
<dbReference type="GO" id="GO:0005739">
    <property type="term" value="C:mitochondrion"/>
    <property type="evidence" value="ECO:0007669"/>
    <property type="project" value="UniProtKB-ARBA"/>
</dbReference>
<evidence type="ECO:0000313" key="6">
    <source>
        <dbReference type="Proteomes" id="UP000002316"/>
    </source>
</evidence>
<dbReference type="GeneID" id="23867412"/>